<feature type="domain" description="CBS" evidence="3">
    <location>
        <begin position="6"/>
        <end position="69"/>
    </location>
</feature>
<dbReference type="SUPFAM" id="SSF54631">
    <property type="entry name" value="CBS-domain pair"/>
    <property type="match status" value="1"/>
</dbReference>
<dbReference type="PANTHER" id="PTHR43080">
    <property type="entry name" value="CBS DOMAIN-CONTAINING PROTEIN CBSX3, MITOCHONDRIAL"/>
    <property type="match status" value="1"/>
</dbReference>
<comment type="caution">
    <text evidence="4">The sequence shown here is derived from an EMBL/GenBank/DDBJ whole genome shotgun (WGS) entry which is preliminary data.</text>
</comment>
<name>A0ABW0JPL9_9GAMM</name>
<gene>
    <name evidence="4" type="ORF">ACFPME_13800</name>
</gene>
<dbReference type="CDD" id="cd17775">
    <property type="entry name" value="CBS_pair_bact_arch"/>
    <property type="match status" value="1"/>
</dbReference>
<dbReference type="RefSeq" id="WP_377306229.1">
    <property type="nucleotide sequence ID" value="NZ_JBHSMK010000009.1"/>
</dbReference>
<protein>
    <submittedName>
        <fullName evidence="4">CBS domain-containing protein</fullName>
    </submittedName>
</protein>
<dbReference type="PANTHER" id="PTHR43080:SF2">
    <property type="entry name" value="CBS DOMAIN-CONTAINING PROTEIN"/>
    <property type="match status" value="1"/>
</dbReference>
<dbReference type="InterPro" id="IPR051257">
    <property type="entry name" value="Diverse_CBS-Domain"/>
</dbReference>
<organism evidence="4 5">
    <name type="scientific">Rhodanobacter umsongensis</name>
    <dbReference type="NCBI Taxonomy" id="633153"/>
    <lineage>
        <taxon>Bacteria</taxon>
        <taxon>Pseudomonadati</taxon>
        <taxon>Pseudomonadota</taxon>
        <taxon>Gammaproteobacteria</taxon>
        <taxon>Lysobacterales</taxon>
        <taxon>Rhodanobacteraceae</taxon>
        <taxon>Rhodanobacter</taxon>
    </lineage>
</organism>
<evidence type="ECO:0000256" key="2">
    <source>
        <dbReference type="PROSITE-ProRule" id="PRU00703"/>
    </source>
</evidence>
<accession>A0ABW0JPL9</accession>
<feature type="domain" description="CBS" evidence="3">
    <location>
        <begin position="76"/>
        <end position="137"/>
    </location>
</feature>
<dbReference type="EMBL" id="JBHSMK010000009">
    <property type="protein sequence ID" value="MFC5437631.1"/>
    <property type="molecule type" value="Genomic_DNA"/>
</dbReference>
<dbReference type="InterPro" id="IPR000644">
    <property type="entry name" value="CBS_dom"/>
</dbReference>
<keyword evidence="5" id="KW-1185">Reference proteome</keyword>
<sequence length="149" mass="15861">MRASDICTLDVACIHASASVTDAAKLMRTRHAGALVVIEKPDGERIPVGIVTDRDIVMSVVAADVPAASLVVGDIMSAPALTCGKDHHLLEIISIMRTKAIRRLPLVNAYGVLTGLVAADDVYLALGVLLREMNAAIADEQTQEHQLRI</sequence>
<dbReference type="InterPro" id="IPR046342">
    <property type="entry name" value="CBS_dom_sf"/>
</dbReference>
<evidence type="ECO:0000256" key="1">
    <source>
        <dbReference type="ARBA" id="ARBA00023122"/>
    </source>
</evidence>
<reference evidence="5" key="1">
    <citation type="journal article" date="2019" name="Int. J. Syst. Evol. Microbiol.">
        <title>The Global Catalogue of Microorganisms (GCM) 10K type strain sequencing project: providing services to taxonomists for standard genome sequencing and annotation.</title>
        <authorList>
            <consortium name="The Broad Institute Genomics Platform"/>
            <consortium name="The Broad Institute Genome Sequencing Center for Infectious Disease"/>
            <person name="Wu L."/>
            <person name="Ma J."/>
        </authorList>
    </citation>
    <scope>NUCLEOTIDE SEQUENCE [LARGE SCALE GENOMIC DNA]</scope>
    <source>
        <strain evidence="5">JCM 17130</strain>
    </source>
</reference>
<dbReference type="PROSITE" id="PS51371">
    <property type="entry name" value="CBS"/>
    <property type="match status" value="2"/>
</dbReference>
<keyword evidence="1 2" id="KW-0129">CBS domain</keyword>
<dbReference type="SMART" id="SM00116">
    <property type="entry name" value="CBS"/>
    <property type="match status" value="2"/>
</dbReference>
<proteinExistence type="predicted"/>
<dbReference type="Pfam" id="PF00571">
    <property type="entry name" value="CBS"/>
    <property type="match status" value="2"/>
</dbReference>
<dbReference type="Proteomes" id="UP001596013">
    <property type="component" value="Unassembled WGS sequence"/>
</dbReference>
<evidence type="ECO:0000259" key="3">
    <source>
        <dbReference type="PROSITE" id="PS51371"/>
    </source>
</evidence>
<dbReference type="Gene3D" id="3.10.580.10">
    <property type="entry name" value="CBS-domain"/>
    <property type="match status" value="1"/>
</dbReference>
<evidence type="ECO:0000313" key="4">
    <source>
        <dbReference type="EMBL" id="MFC5437631.1"/>
    </source>
</evidence>
<evidence type="ECO:0000313" key="5">
    <source>
        <dbReference type="Proteomes" id="UP001596013"/>
    </source>
</evidence>